<dbReference type="AlphaFoldDB" id="A0A7W5FQR3"/>
<gene>
    <name evidence="3" type="ORF">FHS18_005853</name>
</gene>
<proteinExistence type="predicted"/>
<evidence type="ECO:0000259" key="2">
    <source>
        <dbReference type="Pfam" id="PF16472"/>
    </source>
</evidence>
<protein>
    <recommendedName>
        <fullName evidence="2">Prolow-density lipoprotein receptor-related protein 1-like beta-propeller domain-containing protein</fullName>
    </recommendedName>
</protein>
<dbReference type="Pfam" id="PF16472">
    <property type="entry name" value="DUF5050"/>
    <property type="match status" value="2"/>
</dbReference>
<keyword evidence="1" id="KW-0732">Signal</keyword>
<sequence>MQRVLVVLAGLMLLISPTLAEAAASAAANGKSTDALAITLAEMSSFTGVTSDGWIYYLEYDEASGRSVQKKKKADGSGAQVVKNSEVFIKPYNYSRFVNYSYTDNNVISLTNKPQFVKQLAQNPNASIIDIIGDSVIYWVGTVKSGKFTTGTIKKAKLDGKQVTVLTADNGQIDWASFTVYKNTLFYTMEENNTYVLYRVGLDGKNKKKLASDYYAPVGQMDKKAGPVTYYGPYQRRNIVISNDQIVYLNMNESAVRLKIDGSGKLLLHEDESGNPFVEGDWLYYSTKSDPEAKDWLSSYSYYGPIYKVKLSGGKPIPITKGHSGLLFVKDGWVYYETESYELDHRLIRVKTDGSSAQTVLAGLVGDQEFYTRAVIGDWLTYTLYDNEESAGDYRIKLNGTDNTKLAYSTAPDAPTAEEQAEYEQAVRQNYGKYEMPDMLKQVIALEDELRERKMLLGGGLIHPYFEGFGIGYRYESTPIDVIPFAMDNYDDEVHYGFLTDFGTVSNLDEAAIVRVSPYEDDPVQIVAGNFRAFMQLLAYKPMSVQYWMADMPEDDYAYLQEEAAEVEQSLTQKEKDVMSIVRERFALEPISDVYAYMQKLGEDREKKIAAATEDGLGVVYSGTETASVQPLAFDFEEYEDGVHRADLKDFFEEASTLDKLVFFRDGQYYYLWHDNSKAIAYLQEQLKAMGLEDEANRIAYPEPYEYDDEYGADYEALYEYYFGS</sequence>
<comment type="caution">
    <text evidence="3">The sequence shown here is derived from an EMBL/GenBank/DDBJ whole genome shotgun (WGS) entry which is preliminary data.</text>
</comment>
<organism evidence="3 4">
    <name type="scientific">Paenibacillus phyllosphaerae</name>
    <dbReference type="NCBI Taxonomy" id="274593"/>
    <lineage>
        <taxon>Bacteria</taxon>
        <taxon>Bacillati</taxon>
        <taxon>Bacillota</taxon>
        <taxon>Bacilli</taxon>
        <taxon>Bacillales</taxon>
        <taxon>Paenibacillaceae</taxon>
        <taxon>Paenibacillus</taxon>
    </lineage>
</organism>
<feature type="domain" description="Prolow-density lipoprotein receptor-related protein 1-like beta-propeller" evidence="2">
    <location>
        <begin position="303"/>
        <end position="419"/>
    </location>
</feature>
<feature type="chain" id="PRO_5031528848" description="Prolow-density lipoprotein receptor-related protein 1-like beta-propeller domain-containing protein" evidence="1">
    <location>
        <begin position="23"/>
        <end position="725"/>
    </location>
</feature>
<dbReference type="EMBL" id="JACHXK010000021">
    <property type="protein sequence ID" value="MBB3113740.1"/>
    <property type="molecule type" value="Genomic_DNA"/>
</dbReference>
<dbReference type="Proteomes" id="UP000570361">
    <property type="component" value="Unassembled WGS sequence"/>
</dbReference>
<feature type="domain" description="Prolow-density lipoprotein receptor-related protein 1-like beta-propeller" evidence="2">
    <location>
        <begin position="40"/>
        <end position="216"/>
    </location>
</feature>
<dbReference type="RefSeq" id="WP_183603812.1">
    <property type="nucleotide sequence ID" value="NZ_JACHXK010000021.1"/>
</dbReference>
<keyword evidence="4" id="KW-1185">Reference proteome</keyword>
<dbReference type="Gene3D" id="2.120.10.30">
    <property type="entry name" value="TolB, C-terminal domain"/>
    <property type="match status" value="1"/>
</dbReference>
<evidence type="ECO:0000313" key="3">
    <source>
        <dbReference type="EMBL" id="MBB3113740.1"/>
    </source>
</evidence>
<dbReference type="SUPFAM" id="SSF63825">
    <property type="entry name" value="YWTD domain"/>
    <property type="match status" value="1"/>
</dbReference>
<accession>A0A7W5FQR3</accession>
<dbReference type="InterPro" id="IPR032485">
    <property type="entry name" value="LRP1-like_beta_prop"/>
</dbReference>
<evidence type="ECO:0000256" key="1">
    <source>
        <dbReference type="SAM" id="SignalP"/>
    </source>
</evidence>
<evidence type="ECO:0000313" key="4">
    <source>
        <dbReference type="Proteomes" id="UP000570361"/>
    </source>
</evidence>
<feature type="signal peptide" evidence="1">
    <location>
        <begin position="1"/>
        <end position="22"/>
    </location>
</feature>
<reference evidence="3 4" key="1">
    <citation type="submission" date="2020-08" db="EMBL/GenBank/DDBJ databases">
        <title>Genomic Encyclopedia of Type Strains, Phase III (KMG-III): the genomes of soil and plant-associated and newly described type strains.</title>
        <authorList>
            <person name="Whitman W."/>
        </authorList>
    </citation>
    <scope>NUCLEOTIDE SEQUENCE [LARGE SCALE GENOMIC DNA]</scope>
    <source>
        <strain evidence="3 4">CECT 5862</strain>
    </source>
</reference>
<dbReference type="InterPro" id="IPR011042">
    <property type="entry name" value="6-blade_b-propeller_TolB-like"/>
</dbReference>
<name>A0A7W5FQR3_9BACL</name>